<dbReference type="EMBL" id="ANNX02000050">
    <property type="protein sequence ID" value="KYC35836.1"/>
    <property type="molecule type" value="Genomic_DNA"/>
</dbReference>
<comment type="caution">
    <text evidence="2">The sequence shown here is derived from an EMBL/GenBank/DDBJ whole genome shotgun (WGS) entry which is preliminary data.</text>
</comment>
<accession>A0A139WTS8</accession>
<evidence type="ECO:0000313" key="3">
    <source>
        <dbReference type="Proteomes" id="UP000076925"/>
    </source>
</evidence>
<keyword evidence="3" id="KW-1185">Reference proteome</keyword>
<dbReference type="OrthoDB" id="484368at2"/>
<proteinExistence type="predicted"/>
<feature type="chain" id="PRO_5007300427" description="DUF11 domain-containing protein" evidence="1">
    <location>
        <begin position="25"/>
        <end position="175"/>
    </location>
</feature>
<dbReference type="STRING" id="128403.WA1_05950"/>
<dbReference type="RefSeq" id="WP_017748121.1">
    <property type="nucleotide sequence ID" value="NZ_KQ976354.1"/>
</dbReference>
<dbReference type="NCBIfam" id="TIGR01451">
    <property type="entry name" value="B_ant_repeat"/>
    <property type="match status" value="1"/>
</dbReference>
<gene>
    <name evidence="2" type="ORF">WA1_05950</name>
</gene>
<dbReference type="PIRSF" id="PIRSF014979">
    <property type="entry name" value="UCP014979"/>
    <property type="match status" value="1"/>
</dbReference>
<feature type="signal peptide" evidence="1">
    <location>
        <begin position="1"/>
        <end position="24"/>
    </location>
</feature>
<evidence type="ECO:0008006" key="4">
    <source>
        <dbReference type="Google" id="ProtNLM"/>
    </source>
</evidence>
<name>A0A139WTS8_9CYAN</name>
<evidence type="ECO:0000313" key="2">
    <source>
        <dbReference type="EMBL" id="KYC35836.1"/>
    </source>
</evidence>
<protein>
    <recommendedName>
        <fullName evidence="4">DUF11 domain-containing protein</fullName>
    </recommendedName>
</protein>
<dbReference type="InterPro" id="IPR047589">
    <property type="entry name" value="DUF11_rpt"/>
</dbReference>
<reference evidence="2 3" key="1">
    <citation type="journal article" date="2013" name="Genome Biol. Evol.">
        <title>Genomes of Stigonematalean cyanobacteria (subsection V) and the evolution of oxygenic photosynthesis from prokaryotes to plastids.</title>
        <authorList>
            <person name="Dagan T."/>
            <person name="Roettger M."/>
            <person name="Stucken K."/>
            <person name="Landan G."/>
            <person name="Koch R."/>
            <person name="Major P."/>
            <person name="Gould S.B."/>
            <person name="Goremykin V.V."/>
            <person name="Rippka R."/>
            <person name="Tandeau de Marsac N."/>
            <person name="Gugger M."/>
            <person name="Lockhart P.J."/>
            <person name="Allen J.F."/>
            <person name="Brune I."/>
            <person name="Maus I."/>
            <person name="Puhler A."/>
            <person name="Martin W.F."/>
        </authorList>
    </citation>
    <scope>NUCLEOTIDE SEQUENCE [LARGE SCALE GENOMIC DNA]</scope>
    <source>
        <strain evidence="2 3">PCC 7110</strain>
    </source>
</reference>
<dbReference type="InterPro" id="IPR014468">
    <property type="entry name" value="UCP014979"/>
</dbReference>
<organism evidence="2 3">
    <name type="scientific">Scytonema hofmannii PCC 7110</name>
    <dbReference type="NCBI Taxonomy" id="128403"/>
    <lineage>
        <taxon>Bacteria</taxon>
        <taxon>Bacillati</taxon>
        <taxon>Cyanobacteriota</taxon>
        <taxon>Cyanophyceae</taxon>
        <taxon>Nostocales</taxon>
        <taxon>Scytonemataceae</taxon>
        <taxon>Scytonema</taxon>
    </lineage>
</organism>
<sequence>MKRFVLVGAIAFLATVPVLNQAIAQNTQTKGQVQLRLDAEKRVVQRVQGQQTSSWQPLQGKALVEPGTILRYTVTADNNSNGNIKNLAINQPVPLGTVYILNSATTNVSNGAKITYSIDGGLSYVETPSVKVALANGKVETKPAPVTMYTHIRWKFGSSIPAKGSVKGIYLVKVR</sequence>
<dbReference type="Proteomes" id="UP000076925">
    <property type="component" value="Unassembled WGS sequence"/>
</dbReference>
<dbReference type="AlphaFoldDB" id="A0A139WTS8"/>
<keyword evidence="1" id="KW-0732">Signal</keyword>
<evidence type="ECO:0000256" key="1">
    <source>
        <dbReference type="SAM" id="SignalP"/>
    </source>
</evidence>